<dbReference type="Proteomes" id="UP000033769">
    <property type="component" value="Unassembled WGS sequence"/>
</dbReference>
<name>A0A0F3M950_ORITS</name>
<dbReference type="PATRIC" id="fig|1359184.3.peg.1465"/>
<dbReference type="AlphaFoldDB" id="A0A0F3M950"/>
<dbReference type="EMBL" id="LANO01000032">
    <property type="protein sequence ID" value="KJV52032.1"/>
    <property type="molecule type" value="Genomic_DNA"/>
</dbReference>
<proteinExistence type="predicted"/>
<sequence>MLMVLEHLREYRTYFHIGQTMGLVKVQNI</sequence>
<accession>A0A0F3M950</accession>
<protein>
    <submittedName>
        <fullName evidence="1">Uncharacterized protein</fullName>
    </submittedName>
</protein>
<evidence type="ECO:0000313" key="2">
    <source>
        <dbReference type="Proteomes" id="UP000033769"/>
    </source>
</evidence>
<organism evidence="1 2">
    <name type="scientific">Orientia tsutsugamushi str. Gilliam</name>
    <dbReference type="NCBI Taxonomy" id="1359184"/>
    <lineage>
        <taxon>Bacteria</taxon>
        <taxon>Pseudomonadati</taxon>
        <taxon>Pseudomonadota</taxon>
        <taxon>Alphaproteobacteria</taxon>
        <taxon>Rickettsiales</taxon>
        <taxon>Rickettsiaceae</taxon>
        <taxon>Rickettsieae</taxon>
        <taxon>Orientia</taxon>
    </lineage>
</organism>
<reference evidence="1 2" key="1">
    <citation type="submission" date="2015-02" db="EMBL/GenBank/DDBJ databases">
        <title>Genome Sequencing of Rickettsiales.</title>
        <authorList>
            <person name="Daugherty S.C."/>
            <person name="Su Q."/>
            <person name="Abolude K."/>
            <person name="Beier-Sexton M."/>
            <person name="Carlyon J.A."/>
            <person name="Carter R."/>
            <person name="Day N.P."/>
            <person name="Dumler S.J."/>
            <person name="Dyachenko V."/>
            <person name="Godinez A."/>
            <person name="Kurtti T.J."/>
            <person name="Lichay M."/>
            <person name="Mullins K.E."/>
            <person name="Ott S."/>
            <person name="Pappas-Brown V."/>
            <person name="Paris D.H."/>
            <person name="Patel P."/>
            <person name="Richards A.L."/>
            <person name="Sadzewicz L."/>
            <person name="Sears K."/>
            <person name="Seidman D."/>
            <person name="Sengamalay N."/>
            <person name="Stenos J."/>
            <person name="Tallon L.J."/>
            <person name="Vincent G."/>
            <person name="Fraser C.M."/>
            <person name="Munderloh U."/>
            <person name="Dunning-Hotopp J.C."/>
        </authorList>
    </citation>
    <scope>NUCLEOTIDE SEQUENCE [LARGE SCALE GENOMIC DNA]</scope>
    <source>
        <strain evidence="1 2">Gilliam</strain>
    </source>
</reference>
<evidence type="ECO:0000313" key="1">
    <source>
        <dbReference type="EMBL" id="KJV52032.1"/>
    </source>
</evidence>
<gene>
    <name evidence="1" type="ORF">OTSGILL_1807</name>
</gene>
<comment type="caution">
    <text evidence="1">The sequence shown here is derived from an EMBL/GenBank/DDBJ whole genome shotgun (WGS) entry which is preliminary data.</text>
</comment>